<dbReference type="InterPro" id="IPR047296">
    <property type="entry name" value="GIY-YIG_UvrC_Cho"/>
</dbReference>
<dbReference type="Pfam" id="PF01541">
    <property type="entry name" value="GIY-YIG"/>
    <property type="match status" value="1"/>
</dbReference>
<dbReference type="EMBL" id="BMFD01000009">
    <property type="protein sequence ID" value="GGC45722.1"/>
    <property type="molecule type" value="Genomic_DNA"/>
</dbReference>
<dbReference type="InterPro" id="IPR036397">
    <property type="entry name" value="RNaseH_sf"/>
</dbReference>
<name>A0ABQ1MSK4_9BACT</name>
<keyword evidence="2" id="KW-0378">Hydrolase</keyword>
<dbReference type="SUPFAM" id="SSF53098">
    <property type="entry name" value="Ribonuclease H-like"/>
    <property type="match status" value="1"/>
</dbReference>
<evidence type="ECO:0000313" key="2">
    <source>
        <dbReference type="EMBL" id="GGC45722.1"/>
    </source>
</evidence>
<dbReference type="InterPro" id="IPR006054">
    <property type="entry name" value="DnaQ"/>
</dbReference>
<reference evidence="3" key="1">
    <citation type="journal article" date="2019" name="Int. J. Syst. Evol. Microbiol.">
        <title>The Global Catalogue of Microorganisms (GCM) 10K type strain sequencing project: providing services to taxonomists for standard genome sequencing and annotation.</title>
        <authorList>
            <consortium name="The Broad Institute Genomics Platform"/>
            <consortium name="The Broad Institute Genome Sequencing Center for Infectious Disease"/>
            <person name="Wu L."/>
            <person name="Ma J."/>
        </authorList>
    </citation>
    <scope>NUCLEOTIDE SEQUENCE [LARGE SCALE GENOMIC DNA]</scope>
    <source>
        <strain evidence="3">CGMCC 1.12479</strain>
    </source>
</reference>
<gene>
    <name evidence="2" type="ORF">GCM10010993_25310</name>
</gene>
<dbReference type="InterPro" id="IPR035901">
    <property type="entry name" value="GIY-YIG_endonuc_sf"/>
</dbReference>
<dbReference type="SMART" id="SM00465">
    <property type="entry name" value="GIYc"/>
    <property type="match status" value="1"/>
</dbReference>
<protein>
    <submittedName>
        <fullName evidence="2">Exonuclease</fullName>
    </submittedName>
</protein>
<dbReference type="InterPro" id="IPR000305">
    <property type="entry name" value="GIY-YIG_endonuc"/>
</dbReference>
<feature type="domain" description="GIY-YIG" evidence="1">
    <location>
        <begin position="199"/>
        <end position="277"/>
    </location>
</feature>
<dbReference type="Gene3D" id="3.30.420.10">
    <property type="entry name" value="Ribonuclease H-like superfamily/Ribonuclease H"/>
    <property type="match status" value="1"/>
</dbReference>
<dbReference type="InterPro" id="IPR013520">
    <property type="entry name" value="Ribonucl_H"/>
</dbReference>
<dbReference type="GO" id="GO:0004527">
    <property type="term" value="F:exonuclease activity"/>
    <property type="evidence" value="ECO:0007669"/>
    <property type="project" value="UniProtKB-KW"/>
</dbReference>
<comment type="caution">
    <text evidence="2">The sequence shown here is derived from an EMBL/GenBank/DDBJ whole genome shotgun (WGS) entry which is preliminary data.</text>
</comment>
<dbReference type="CDD" id="cd06127">
    <property type="entry name" value="DEDDh"/>
    <property type="match status" value="1"/>
</dbReference>
<dbReference type="PANTHER" id="PTHR30231:SF41">
    <property type="entry name" value="DNA POLYMERASE III SUBUNIT EPSILON"/>
    <property type="match status" value="1"/>
</dbReference>
<organism evidence="2 3">
    <name type="scientific">Belliella aquatica</name>
    <dbReference type="NCBI Taxonomy" id="1323734"/>
    <lineage>
        <taxon>Bacteria</taxon>
        <taxon>Pseudomonadati</taxon>
        <taxon>Bacteroidota</taxon>
        <taxon>Cytophagia</taxon>
        <taxon>Cytophagales</taxon>
        <taxon>Cyclobacteriaceae</taxon>
        <taxon>Belliella</taxon>
    </lineage>
</organism>
<dbReference type="PANTHER" id="PTHR30231">
    <property type="entry name" value="DNA POLYMERASE III SUBUNIT EPSILON"/>
    <property type="match status" value="1"/>
</dbReference>
<evidence type="ECO:0000259" key="1">
    <source>
        <dbReference type="PROSITE" id="PS50164"/>
    </source>
</evidence>
<dbReference type="NCBIfam" id="TIGR00573">
    <property type="entry name" value="dnaq"/>
    <property type="match status" value="1"/>
</dbReference>
<dbReference type="SMART" id="SM00479">
    <property type="entry name" value="EXOIII"/>
    <property type="match status" value="1"/>
</dbReference>
<dbReference type="Gene3D" id="3.40.1440.10">
    <property type="entry name" value="GIY-YIG endonuclease"/>
    <property type="match status" value="1"/>
</dbReference>
<proteinExistence type="predicted"/>
<dbReference type="SUPFAM" id="SSF82771">
    <property type="entry name" value="GIY-YIG endonuclease"/>
    <property type="match status" value="1"/>
</dbReference>
<sequence>MKQEFAIVDIETTGGNPGDGGGITEVAIVIHDGNEIIDSYQTLINPERFIPGFITGLTGIDSSMVVNAPTFSEVAEEIYAILENRVFIAHNVNFDYTFIQKALEKANINYKAPKLCTVKLSRKVFPGYKSYSLGRICEHLSIPISARHRAFGDAEATAILFGKIYQKDFAAVQGMLKKNNGEAFLPPNIAKEKFTELPEATGVYYFHDANGQVIYVGKALNIKSRFKGHFSGDSKGKAKLDLKYEIHDVSWELTGSELLAYLIELHEIKRLWPKYNKSQKFVSNTWGIVQYEDNLGYVRFQVSKVKPSQLCIRQFESHGEAWKFMLDAVEKYDLCPKLCGIQKSNEACFDYATKQCKGGCCGQENSAEYNLRVSDFLDKIKGEDGTLIIKEKGRNTSEETALLFEKGMFIGYSFINKEEELTSTETLLDQITKIKPYQESKYILRSFLPKLNFKNIVLVR</sequence>
<evidence type="ECO:0000313" key="3">
    <source>
        <dbReference type="Proteomes" id="UP000635885"/>
    </source>
</evidence>
<keyword evidence="2" id="KW-0269">Exonuclease</keyword>
<keyword evidence="3" id="KW-1185">Reference proteome</keyword>
<dbReference type="CDD" id="cd10434">
    <property type="entry name" value="GIY-YIG_UvrC_Cho"/>
    <property type="match status" value="1"/>
</dbReference>
<keyword evidence="2" id="KW-0540">Nuclease</keyword>
<dbReference type="Pfam" id="PF00929">
    <property type="entry name" value="RNase_T"/>
    <property type="match status" value="1"/>
</dbReference>
<dbReference type="Proteomes" id="UP000635885">
    <property type="component" value="Unassembled WGS sequence"/>
</dbReference>
<dbReference type="RefSeq" id="WP_188443461.1">
    <property type="nucleotide sequence ID" value="NZ_BMFD01000009.1"/>
</dbReference>
<dbReference type="PROSITE" id="PS50164">
    <property type="entry name" value="GIY_YIG"/>
    <property type="match status" value="1"/>
</dbReference>
<dbReference type="InterPro" id="IPR012337">
    <property type="entry name" value="RNaseH-like_sf"/>
</dbReference>
<accession>A0ABQ1MSK4</accession>